<dbReference type="PANTHER" id="PTHR13170:SF16">
    <property type="entry name" value="PROTEIN O-GLCNACASE"/>
    <property type="match status" value="1"/>
</dbReference>
<accession>A0A562MRZ2</accession>
<keyword evidence="2" id="KW-0808">Transferase</keyword>
<evidence type="ECO:0000259" key="1">
    <source>
        <dbReference type="PROSITE" id="PS51186"/>
    </source>
</evidence>
<dbReference type="SUPFAM" id="SSF55729">
    <property type="entry name" value="Acyl-CoA N-acyltransferases (Nat)"/>
    <property type="match status" value="1"/>
</dbReference>
<gene>
    <name evidence="2" type="ORF">IQ26_06645</name>
</gene>
<dbReference type="AlphaFoldDB" id="A0A562MRZ2"/>
<dbReference type="CDD" id="cd04301">
    <property type="entry name" value="NAT_SF"/>
    <property type="match status" value="1"/>
</dbReference>
<dbReference type="InterPro" id="IPR000182">
    <property type="entry name" value="GNAT_dom"/>
</dbReference>
<dbReference type="EMBL" id="VLKT01000065">
    <property type="protein sequence ID" value="TWI22610.1"/>
    <property type="molecule type" value="Genomic_DNA"/>
</dbReference>
<sequence>MEFEFGGGYVLRRALREDHPAINLVCLRTGNSGRDATAREDDPDLLGLIYSVPYQVLEPDFAFVVEGPNGVCGYILGTPDSAAFYERAGREWFPPLAARLADPGPDESRWRGSDWARRAIHHPEFIYPEALHEWPAHGHIDLLQETRGKGIGRRGMRYLMTKLREAGAQGMHLHVSPKNLGAQAFYRTLGFSVVQHPSLPRDTVFMAAVL</sequence>
<reference evidence="2 3" key="1">
    <citation type="journal article" date="2015" name="Stand. Genomic Sci.">
        <title>Genomic Encyclopedia of Bacterial and Archaeal Type Strains, Phase III: the genomes of soil and plant-associated and newly described type strains.</title>
        <authorList>
            <person name="Whitman W.B."/>
            <person name="Woyke T."/>
            <person name="Klenk H.P."/>
            <person name="Zhou Y."/>
            <person name="Lilburn T.G."/>
            <person name="Beck B.J."/>
            <person name="De Vos P."/>
            <person name="Vandamme P."/>
            <person name="Eisen J.A."/>
            <person name="Garrity G."/>
            <person name="Hugenholtz P."/>
            <person name="Kyrpides N.C."/>
        </authorList>
    </citation>
    <scope>NUCLEOTIDE SEQUENCE [LARGE SCALE GENOMIC DNA]</scope>
    <source>
        <strain evidence="2 3">CGMCC 1.2546</strain>
    </source>
</reference>
<dbReference type="Gene3D" id="3.40.630.30">
    <property type="match status" value="1"/>
</dbReference>
<comment type="caution">
    <text evidence="2">The sequence shown here is derived from an EMBL/GenBank/DDBJ whole genome shotgun (WGS) entry which is preliminary data.</text>
</comment>
<dbReference type="InterPro" id="IPR051822">
    <property type="entry name" value="Glycosyl_Hydrolase_84"/>
</dbReference>
<protein>
    <submittedName>
        <fullName evidence="2">Acetyltransferase (GNAT) family protein</fullName>
    </submittedName>
</protein>
<evidence type="ECO:0000313" key="3">
    <source>
        <dbReference type="Proteomes" id="UP000317122"/>
    </source>
</evidence>
<dbReference type="Pfam" id="PF00583">
    <property type="entry name" value="Acetyltransf_1"/>
    <property type="match status" value="1"/>
</dbReference>
<dbReference type="InterPro" id="IPR016181">
    <property type="entry name" value="Acyl_CoA_acyltransferase"/>
</dbReference>
<feature type="domain" description="N-acetyltransferase" evidence="1">
    <location>
        <begin position="9"/>
        <end position="210"/>
    </location>
</feature>
<dbReference type="GO" id="GO:0016747">
    <property type="term" value="F:acyltransferase activity, transferring groups other than amino-acyl groups"/>
    <property type="evidence" value="ECO:0007669"/>
    <property type="project" value="InterPro"/>
</dbReference>
<dbReference type="PANTHER" id="PTHR13170">
    <property type="entry name" value="O-GLCNACASE"/>
    <property type="match status" value="1"/>
</dbReference>
<proteinExistence type="predicted"/>
<evidence type="ECO:0000313" key="2">
    <source>
        <dbReference type="EMBL" id="TWI22610.1"/>
    </source>
</evidence>
<dbReference type="Proteomes" id="UP000317122">
    <property type="component" value="Unassembled WGS sequence"/>
</dbReference>
<name>A0A562MRZ2_9HYPH</name>
<dbReference type="PROSITE" id="PS51186">
    <property type="entry name" value="GNAT"/>
    <property type="match status" value="1"/>
</dbReference>
<dbReference type="RefSeq" id="WP_145722581.1">
    <property type="nucleotide sequence ID" value="NZ_BSPF01000026.1"/>
</dbReference>
<dbReference type="OrthoDB" id="8593648at2"/>
<organism evidence="2 3">
    <name type="scientific">Mesorhizobium tianshanense</name>
    <dbReference type="NCBI Taxonomy" id="39844"/>
    <lineage>
        <taxon>Bacteria</taxon>
        <taxon>Pseudomonadati</taxon>
        <taxon>Pseudomonadota</taxon>
        <taxon>Alphaproteobacteria</taxon>
        <taxon>Hyphomicrobiales</taxon>
        <taxon>Phyllobacteriaceae</taxon>
        <taxon>Mesorhizobium</taxon>
    </lineage>
</organism>
<keyword evidence="3" id="KW-1185">Reference proteome</keyword>